<accession>A0A645A0B3</accession>
<name>A0A645A0B3_9ZZZZ</name>
<comment type="caution">
    <text evidence="1">The sequence shown here is derived from an EMBL/GenBank/DDBJ whole genome shotgun (WGS) entry which is preliminary data.</text>
</comment>
<organism evidence="1">
    <name type="scientific">bioreactor metagenome</name>
    <dbReference type="NCBI Taxonomy" id="1076179"/>
    <lineage>
        <taxon>unclassified sequences</taxon>
        <taxon>metagenomes</taxon>
        <taxon>ecological metagenomes</taxon>
    </lineage>
</organism>
<dbReference type="AlphaFoldDB" id="A0A645A0B3"/>
<evidence type="ECO:0008006" key="2">
    <source>
        <dbReference type="Google" id="ProtNLM"/>
    </source>
</evidence>
<proteinExistence type="predicted"/>
<gene>
    <name evidence="1" type="ORF">SDC9_90961</name>
</gene>
<evidence type="ECO:0000313" key="1">
    <source>
        <dbReference type="EMBL" id="MPM44283.1"/>
    </source>
</evidence>
<sequence>MRACPVGGVGLLRLAVVQEHALLAGHAGELARQLQQPAGQACGEGVFARAHDADDGNAARARAFIGGGEQVLDNGLTHRARRAAGGLEVHEQAGAGVHFQDRALASHGLGDVLQDHVHAGDVEADDLGGQRGVIGHVGVHFVGAVDGHVAVALQQNRFALGGHGVGGDVLALELQLDGRGFQVDPVQRVFLLGATARVLVDHGHQLGQRGRAVARHAHGLATAGSHHLATHHENAVLGAVDEFFDDHVRAFGLGQCEGGLDVILAAQVQRHAACVVAVGGLDGDGKADVLRHGPCFFGIGRDLAFGHGHAAGGEQALGEVLVLRDAFGDGAGLVALGGPDAALRGAIAQLHQIAVVQADVRNTTLAGGIHDAAGAGAKIAVVDFGLDGLNGGL</sequence>
<dbReference type="EMBL" id="VSSQ01010417">
    <property type="protein sequence ID" value="MPM44283.1"/>
    <property type="molecule type" value="Genomic_DNA"/>
</dbReference>
<protein>
    <recommendedName>
        <fullName evidence="2">NAD-specific glutamate dehydrogenase</fullName>
    </recommendedName>
</protein>
<reference evidence="1" key="1">
    <citation type="submission" date="2019-08" db="EMBL/GenBank/DDBJ databases">
        <authorList>
            <person name="Kucharzyk K."/>
            <person name="Murdoch R.W."/>
            <person name="Higgins S."/>
            <person name="Loffler F."/>
        </authorList>
    </citation>
    <scope>NUCLEOTIDE SEQUENCE</scope>
</reference>